<dbReference type="SUPFAM" id="SSF144232">
    <property type="entry name" value="HIT/MYND zinc finger-like"/>
    <property type="match status" value="1"/>
</dbReference>
<keyword evidence="1" id="KW-0479">Metal-binding</keyword>
<proteinExistence type="predicted"/>
<evidence type="ECO:0000256" key="4">
    <source>
        <dbReference type="PROSITE-ProRule" id="PRU00134"/>
    </source>
</evidence>
<organism evidence="6 7">
    <name type="scientific">Fomitopsis schrenkii</name>
    <name type="common">Brown rot fungus</name>
    <dbReference type="NCBI Taxonomy" id="2126942"/>
    <lineage>
        <taxon>Eukaryota</taxon>
        <taxon>Fungi</taxon>
        <taxon>Dikarya</taxon>
        <taxon>Basidiomycota</taxon>
        <taxon>Agaricomycotina</taxon>
        <taxon>Agaricomycetes</taxon>
        <taxon>Polyporales</taxon>
        <taxon>Fomitopsis</taxon>
    </lineage>
</organism>
<dbReference type="HOGENOM" id="CLU_676204_0_0_1"/>
<dbReference type="Pfam" id="PF01753">
    <property type="entry name" value="zf-MYND"/>
    <property type="match status" value="1"/>
</dbReference>
<keyword evidence="2 4" id="KW-0863">Zinc-finger</keyword>
<name>S8DHP7_FOMSC</name>
<dbReference type="AlphaFoldDB" id="S8DHP7"/>
<evidence type="ECO:0000313" key="7">
    <source>
        <dbReference type="Proteomes" id="UP000015241"/>
    </source>
</evidence>
<gene>
    <name evidence="6" type="ORF">FOMPIDRAFT_117110</name>
</gene>
<dbReference type="EMBL" id="KE504301">
    <property type="protein sequence ID" value="EPS93086.1"/>
    <property type="molecule type" value="Genomic_DNA"/>
</dbReference>
<accession>S8DHP7</accession>
<feature type="domain" description="MYND-type" evidence="5">
    <location>
        <begin position="316"/>
        <end position="345"/>
    </location>
</feature>
<evidence type="ECO:0000313" key="6">
    <source>
        <dbReference type="EMBL" id="EPS93086.1"/>
    </source>
</evidence>
<protein>
    <recommendedName>
        <fullName evidence="5">MYND-type domain-containing protein</fullName>
    </recommendedName>
</protein>
<dbReference type="GO" id="GO:0008270">
    <property type="term" value="F:zinc ion binding"/>
    <property type="evidence" value="ECO:0007669"/>
    <property type="project" value="UniProtKB-KW"/>
</dbReference>
<keyword evidence="3" id="KW-0862">Zinc</keyword>
<reference evidence="6 7" key="1">
    <citation type="journal article" date="2012" name="Science">
        <title>The Paleozoic origin of enzymatic lignin decomposition reconstructed from 31 fungal genomes.</title>
        <authorList>
            <person name="Floudas D."/>
            <person name="Binder M."/>
            <person name="Riley R."/>
            <person name="Barry K."/>
            <person name="Blanchette R.A."/>
            <person name="Henrissat B."/>
            <person name="Martinez A.T."/>
            <person name="Otillar R."/>
            <person name="Spatafora J.W."/>
            <person name="Yadav J.S."/>
            <person name="Aerts A."/>
            <person name="Benoit I."/>
            <person name="Boyd A."/>
            <person name="Carlson A."/>
            <person name="Copeland A."/>
            <person name="Coutinho P.M."/>
            <person name="de Vries R.P."/>
            <person name="Ferreira P."/>
            <person name="Findley K."/>
            <person name="Foster B."/>
            <person name="Gaskell J."/>
            <person name="Glotzer D."/>
            <person name="Gorecki P."/>
            <person name="Heitman J."/>
            <person name="Hesse C."/>
            <person name="Hori C."/>
            <person name="Igarashi K."/>
            <person name="Jurgens J.A."/>
            <person name="Kallen N."/>
            <person name="Kersten P."/>
            <person name="Kohler A."/>
            <person name="Kuees U."/>
            <person name="Kumar T.K.A."/>
            <person name="Kuo A."/>
            <person name="LaButti K."/>
            <person name="Larrondo L.F."/>
            <person name="Lindquist E."/>
            <person name="Ling A."/>
            <person name="Lombard V."/>
            <person name="Lucas S."/>
            <person name="Lundell T."/>
            <person name="Martin R."/>
            <person name="McLaughlin D.J."/>
            <person name="Morgenstern I."/>
            <person name="Morin E."/>
            <person name="Murat C."/>
            <person name="Nagy L.G."/>
            <person name="Nolan M."/>
            <person name="Ohm R.A."/>
            <person name="Patyshakuliyeva A."/>
            <person name="Rokas A."/>
            <person name="Ruiz-Duenas F.J."/>
            <person name="Sabat G."/>
            <person name="Salamov A."/>
            <person name="Samejima M."/>
            <person name="Schmutz J."/>
            <person name="Slot J.C."/>
            <person name="St John F."/>
            <person name="Stenlid J."/>
            <person name="Sun H."/>
            <person name="Sun S."/>
            <person name="Syed K."/>
            <person name="Tsang A."/>
            <person name="Wiebenga A."/>
            <person name="Young D."/>
            <person name="Pisabarro A."/>
            <person name="Eastwood D.C."/>
            <person name="Martin F."/>
            <person name="Cullen D."/>
            <person name="Grigoriev I.V."/>
            <person name="Hibbett D.S."/>
        </authorList>
    </citation>
    <scope>NUCLEOTIDE SEQUENCE</scope>
    <source>
        <strain evidence="7">FP-58527</strain>
    </source>
</reference>
<dbReference type="OrthoDB" id="2797551at2759"/>
<dbReference type="InterPro" id="IPR002893">
    <property type="entry name" value="Znf_MYND"/>
</dbReference>
<dbReference type="Gene3D" id="6.10.140.2220">
    <property type="match status" value="1"/>
</dbReference>
<dbReference type="PROSITE" id="PS50865">
    <property type="entry name" value="ZF_MYND_2"/>
    <property type="match status" value="1"/>
</dbReference>
<evidence type="ECO:0000259" key="5">
    <source>
        <dbReference type="PROSITE" id="PS50865"/>
    </source>
</evidence>
<evidence type="ECO:0000256" key="1">
    <source>
        <dbReference type="ARBA" id="ARBA00022723"/>
    </source>
</evidence>
<sequence>MPPGDRLAQYIKQQLRQTFMSDSESESVIDDVVSLFATCIKDPTRPTRCARVLCGCLHLLDGRGDIESYAYDARYCDPRNDEYEDIRKTYPEHLNACVALLSLPRTAQDKKDLNASLSEYTCSGPTSDEKGWLLEWLHHFQPDRTFNFEVFIRALVRHLAGVLLDAVNSKTVGCIATQPGLRKNRRKHTGSSMAHGRWPAPSPRPRAIAEFCELVANLTQASPTIVVRFVDVRAEGSDEVHSSGLLFVCDLLVKNLTLFHVGLVAIFRQHFAHHGALFYSHKPASDRTLYDATIIEEHMASSASFDNPALVAVEGCGGCGVVRYCSRLCQRRAWKHEDYPHKLYCAILRTLKEKAKPPKGHDVACLRQHFIDVCHADDRLLALARLCSTHLFDLTMARRQSAEVKAM</sequence>
<keyword evidence="7" id="KW-1185">Reference proteome</keyword>
<evidence type="ECO:0000256" key="3">
    <source>
        <dbReference type="ARBA" id="ARBA00022833"/>
    </source>
</evidence>
<dbReference type="Proteomes" id="UP000015241">
    <property type="component" value="Unassembled WGS sequence"/>
</dbReference>
<evidence type="ECO:0000256" key="2">
    <source>
        <dbReference type="ARBA" id="ARBA00022771"/>
    </source>
</evidence>
<dbReference type="InParanoid" id="S8DHP7"/>